<protein>
    <submittedName>
        <fullName evidence="2">Uncharacterized protein</fullName>
    </submittedName>
</protein>
<reference evidence="2" key="1">
    <citation type="submission" date="2020-02" db="EMBL/GenBank/DDBJ databases">
        <authorList>
            <person name="Meier V. D."/>
        </authorList>
    </citation>
    <scope>NUCLEOTIDE SEQUENCE</scope>
    <source>
        <strain evidence="2">AVDCRST_MAG24</strain>
    </source>
</reference>
<accession>A0A6J4KV19</accession>
<feature type="compositionally biased region" description="Basic residues" evidence="1">
    <location>
        <begin position="32"/>
        <end position="43"/>
    </location>
</feature>
<feature type="non-terminal residue" evidence="2">
    <location>
        <position position="1"/>
    </location>
</feature>
<evidence type="ECO:0000256" key="1">
    <source>
        <dbReference type="SAM" id="MobiDB-lite"/>
    </source>
</evidence>
<sequence>ATHRAVGAARGRARHLLLPALGEQSRADLARRSHRHRGARRRGERQGGLGGRPRRARPARQRAL</sequence>
<feature type="region of interest" description="Disordered" evidence="1">
    <location>
        <begin position="24"/>
        <end position="64"/>
    </location>
</feature>
<feature type="compositionally biased region" description="Basic residues" evidence="1">
    <location>
        <begin position="52"/>
        <end position="64"/>
    </location>
</feature>
<feature type="non-terminal residue" evidence="2">
    <location>
        <position position="64"/>
    </location>
</feature>
<organism evidence="2">
    <name type="scientific">uncultured Nocardioidaceae bacterium</name>
    <dbReference type="NCBI Taxonomy" id="253824"/>
    <lineage>
        <taxon>Bacteria</taxon>
        <taxon>Bacillati</taxon>
        <taxon>Actinomycetota</taxon>
        <taxon>Actinomycetes</taxon>
        <taxon>Propionibacteriales</taxon>
        <taxon>Nocardioidaceae</taxon>
        <taxon>environmental samples</taxon>
    </lineage>
</organism>
<gene>
    <name evidence="2" type="ORF">AVDCRST_MAG24-38</name>
</gene>
<name>A0A6J4KV19_9ACTN</name>
<proteinExistence type="predicted"/>
<dbReference type="EMBL" id="CADCUF010000007">
    <property type="protein sequence ID" value="CAA9314997.1"/>
    <property type="molecule type" value="Genomic_DNA"/>
</dbReference>
<evidence type="ECO:0000313" key="2">
    <source>
        <dbReference type="EMBL" id="CAA9314997.1"/>
    </source>
</evidence>
<dbReference type="AlphaFoldDB" id="A0A6J4KV19"/>